<feature type="compositionally biased region" description="Basic and acidic residues" evidence="1">
    <location>
        <begin position="41"/>
        <end position="50"/>
    </location>
</feature>
<sequence>MGLDVAVHDAALVGALERAPHLLHERPRGGEAEAAAALEELGEREPAQQLHHEVRHGAVDSAVIHDLHHVRVRDPRRGPRLPVETRDEGGVGRHALGTDELHRDVGVEGEVPRRPHDPHPALPERPQQVQLVRDDGVGS</sequence>
<protein>
    <submittedName>
        <fullName evidence="2">Uncharacterized protein</fullName>
    </submittedName>
</protein>
<reference evidence="2 3" key="1">
    <citation type="submission" date="2014-02" db="EMBL/GenBank/DDBJ databases">
        <title>The small core and large imbalanced accessory genome model reveals a collaborative survival strategy of Sorangium cellulosum strains in nature.</title>
        <authorList>
            <person name="Han K."/>
            <person name="Peng R."/>
            <person name="Blom J."/>
            <person name="Li Y.-Z."/>
        </authorList>
    </citation>
    <scope>NUCLEOTIDE SEQUENCE [LARGE SCALE GENOMIC DNA]</scope>
    <source>
        <strain evidence="2 3">So0011-07</strain>
    </source>
</reference>
<comment type="caution">
    <text evidence="2">The sequence shown here is derived from an EMBL/GenBank/DDBJ whole genome shotgun (WGS) entry which is preliminary data.</text>
</comment>
<accession>A0A150RME9</accession>
<evidence type="ECO:0000256" key="1">
    <source>
        <dbReference type="SAM" id="MobiDB-lite"/>
    </source>
</evidence>
<feature type="region of interest" description="Disordered" evidence="1">
    <location>
        <begin position="69"/>
        <end position="139"/>
    </location>
</feature>
<dbReference type="EMBL" id="JEMB01002411">
    <property type="protein sequence ID" value="KYF81321.1"/>
    <property type="molecule type" value="Genomic_DNA"/>
</dbReference>
<feature type="region of interest" description="Disordered" evidence="1">
    <location>
        <begin position="23"/>
        <end position="50"/>
    </location>
</feature>
<dbReference type="Proteomes" id="UP000075635">
    <property type="component" value="Unassembled WGS sequence"/>
</dbReference>
<organism evidence="2 3">
    <name type="scientific">Sorangium cellulosum</name>
    <name type="common">Polyangium cellulosum</name>
    <dbReference type="NCBI Taxonomy" id="56"/>
    <lineage>
        <taxon>Bacteria</taxon>
        <taxon>Pseudomonadati</taxon>
        <taxon>Myxococcota</taxon>
        <taxon>Polyangia</taxon>
        <taxon>Polyangiales</taxon>
        <taxon>Polyangiaceae</taxon>
        <taxon>Sorangium</taxon>
    </lineage>
</organism>
<dbReference type="AlphaFoldDB" id="A0A150RME9"/>
<gene>
    <name evidence="2" type="ORF">BE17_18495</name>
</gene>
<evidence type="ECO:0000313" key="2">
    <source>
        <dbReference type="EMBL" id="KYF81321.1"/>
    </source>
</evidence>
<feature type="compositionally biased region" description="Basic and acidic residues" evidence="1">
    <location>
        <begin position="69"/>
        <end position="119"/>
    </location>
</feature>
<proteinExistence type="predicted"/>
<evidence type="ECO:0000313" key="3">
    <source>
        <dbReference type="Proteomes" id="UP000075635"/>
    </source>
</evidence>
<name>A0A150RME9_SORCE</name>